<organism evidence="3 4">
    <name type="scientific">Anaerobaca lacustris</name>
    <dbReference type="NCBI Taxonomy" id="3044600"/>
    <lineage>
        <taxon>Bacteria</taxon>
        <taxon>Pseudomonadati</taxon>
        <taxon>Planctomycetota</taxon>
        <taxon>Phycisphaerae</taxon>
        <taxon>Sedimentisphaerales</taxon>
        <taxon>Anaerobacaceae</taxon>
        <taxon>Anaerobaca</taxon>
    </lineage>
</organism>
<evidence type="ECO:0000313" key="4">
    <source>
        <dbReference type="Proteomes" id="UP001431776"/>
    </source>
</evidence>
<keyword evidence="1" id="KW-0732">Signal</keyword>
<evidence type="ECO:0000256" key="1">
    <source>
        <dbReference type="SAM" id="SignalP"/>
    </source>
</evidence>
<reference evidence="3" key="1">
    <citation type="submission" date="2023-05" db="EMBL/GenBank/DDBJ databases">
        <title>Anaerotaeda fermentans gen. nov., sp. nov., a novel anaerobic planctomycete of the new family within the order Sedimentisphaerales isolated from Taman Peninsula, Russia.</title>
        <authorList>
            <person name="Khomyakova M.A."/>
            <person name="Merkel A.Y."/>
            <person name="Slobodkin A.I."/>
        </authorList>
    </citation>
    <scope>NUCLEOTIDE SEQUENCE</scope>
    <source>
        <strain evidence="3">M17dextr</strain>
    </source>
</reference>
<dbReference type="Proteomes" id="UP001431776">
    <property type="component" value="Unassembled WGS sequence"/>
</dbReference>
<dbReference type="Pfam" id="PF14583">
    <property type="entry name" value="Pectate_lyase22"/>
    <property type="match status" value="1"/>
</dbReference>
<sequence length="383" mass="42605">MTDGFRTACVSIFLALALSTWACGDQEASEGVGVGRRFPPERTTYVDSVTGAEVTMLTTSPARDDKIYQTHPNWTADGEHIVFLSDRTGSKQYFAVSTRTGAITQLTDDSGPGNACLSRTKNRMFYSCGRAIWDLDVDAVLRQGSDVSNLSYRRRVVDLPENTQLHGTLTVDSDGRTMYLSVQRGDTWALLALDTEQGHFRTIREVEFRVGHCQAHPTISGLIMYCWETGGDSPQRMWIVRADGSDNGPFYEETYDEWVTHEVWWGADKALFTIWPKNEEMLGKPHGIAWVALGDRSLHILDQKKYWHVGGDAAGEWAVGDTFGGQLFLVHAPTGQARLLTQGHRPKGATVHPHPCFSPDGSSVLFCSERNGNWDVCLVRVKN</sequence>
<dbReference type="RefSeq" id="WP_349247072.1">
    <property type="nucleotide sequence ID" value="NZ_JASCXX010000045.1"/>
</dbReference>
<dbReference type="Gene3D" id="2.130.10.10">
    <property type="entry name" value="YVTN repeat-like/Quinoprotein amine dehydrogenase"/>
    <property type="match status" value="1"/>
</dbReference>
<keyword evidence="4" id="KW-1185">Reference proteome</keyword>
<dbReference type="AlphaFoldDB" id="A0AAW6U9B2"/>
<dbReference type="GO" id="GO:0047487">
    <property type="term" value="F:oligogalacturonide lyase activity"/>
    <property type="evidence" value="ECO:0007669"/>
    <property type="project" value="InterPro"/>
</dbReference>
<dbReference type="InterPro" id="IPR011659">
    <property type="entry name" value="WD40"/>
</dbReference>
<feature type="domain" description="Oligogalacturonate lyase" evidence="2">
    <location>
        <begin position="35"/>
        <end position="271"/>
    </location>
</feature>
<keyword evidence="3" id="KW-0456">Lyase</keyword>
<dbReference type="SUPFAM" id="SSF82171">
    <property type="entry name" value="DPP6 N-terminal domain-like"/>
    <property type="match status" value="1"/>
</dbReference>
<name>A0AAW6U9B2_9BACT</name>
<dbReference type="EMBL" id="JASCXX010000045">
    <property type="protein sequence ID" value="MDI6451663.1"/>
    <property type="molecule type" value="Genomic_DNA"/>
</dbReference>
<proteinExistence type="predicted"/>
<dbReference type="GO" id="GO:0045490">
    <property type="term" value="P:pectin catabolic process"/>
    <property type="evidence" value="ECO:0007669"/>
    <property type="project" value="InterPro"/>
</dbReference>
<evidence type="ECO:0000259" key="2">
    <source>
        <dbReference type="Pfam" id="PF14583"/>
    </source>
</evidence>
<feature type="chain" id="PRO_5043891137" evidence="1">
    <location>
        <begin position="23"/>
        <end position="383"/>
    </location>
</feature>
<dbReference type="PANTHER" id="PTHR36842:SF1">
    <property type="entry name" value="PROTEIN TOLB"/>
    <property type="match status" value="1"/>
</dbReference>
<comment type="caution">
    <text evidence="3">The sequence shown here is derived from an EMBL/GenBank/DDBJ whole genome shotgun (WGS) entry which is preliminary data.</text>
</comment>
<dbReference type="InterPro" id="IPR027946">
    <property type="entry name" value="Ogl_dom"/>
</dbReference>
<evidence type="ECO:0000313" key="3">
    <source>
        <dbReference type="EMBL" id="MDI6451663.1"/>
    </source>
</evidence>
<dbReference type="InterPro" id="IPR015943">
    <property type="entry name" value="WD40/YVTN_repeat-like_dom_sf"/>
</dbReference>
<protein>
    <submittedName>
        <fullName evidence="3">Oligogalacturonate lyase family protein</fullName>
    </submittedName>
</protein>
<accession>A0AAW6U9B2</accession>
<dbReference type="Pfam" id="PF07676">
    <property type="entry name" value="PD40"/>
    <property type="match status" value="1"/>
</dbReference>
<gene>
    <name evidence="3" type="ORF">QJ522_21560</name>
</gene>
<feature type="signal peptide" evidence="1">
    <location>
        <begin position="1"/>
        <end position="22"/>
    </location>
</feature>
<dbReference type="PANTHER" id="PTHR36842">
    <property type="entry name" value="PROTEIN TOLB HOMOLOG"/>
    <property type="match status" value="1"/>
</dbReference>